<evidence type="ECO:0000313" key="3">
    <source>
        <dbReference type="Proteomes" id="UP000007069"/>
    </source>
</evidence>
<accession>Q3BVH8</accession>
<sequence length="153" mass="16154">MAGTSFVGSLRCITVLLAPVLALPALAEPTLQCPAALHITDGTLQSPDLPEGAQLGVDPHQALRLASIGVYSGHPRERAALVPRNAEAAQPRGVAHWVWRFDDADPHGTYVVCAYGEAVQVSLRISDAARTCTGTLRSDPMPAAERSASFDCQ</sequence>
<feature type="chain" id="PRO_5004224428" evidence="1">
    <location>
        <begin position="28"/>
        <end position="153"/>
    </location>
</feature>
<proteinExistence type="predicted"/>
<keyword evidence="1" id="KW-0732">Signal</keyword>
<feature type="signal peptide" evidence="1">
    <location>
        <begin position="1"/>
        <end position="27"/>
    </location>
</feature>
<evidence type="ECO:0000256" key="1">
    <source>
        <dbReference type="SAM" id="SignalP"/>
    </source>
</evidence>
<dbReference type="EMBL" id="AM039952">
    <property type="protein sequence ID" value="CAJ23135.1"/>
    <property type="molecule type" value="Genomic_DNA"/>
</dbReference>
<name>Q3BVH8_XANE5</name>
<dbReference type="Proteomes" id="UP000007069">
    <property type="component" value="Chromosome"/>
</dbReference>
<evidence type="ECO:0000313" key="2">
    <source>
        <dbReference type="EMBL" id="CAJ23135.1"/>
    </source>
</evidence>
<protein>
    <submittedName>
        <fullName evidence="2">Putative secreted protein</fullName>
    </submittedName>
</protein>
<dbReference type="NCBIfam" id="NF042415">
    <property type="entry name" value="STY0301_fam"/>
    <property type="match status" value="1"/>
</dbReference>
<gene>
    <name evidence="2" type="ordered locus">XCV1504</name>
</gene>
<dbReference type="AlphaFoldDB" id="Q3BVH8"/>
<organism evidence="3">
    <name type="scientific">Xanthomonas euvesicatoria pv. vesicatoria (strain 85-10)</name>
    <name type="common">Xanthomonas campestris pv. vesicatoria</name>
    <dbReference type="NCBI Taxonomy" id="316273"/>
    <lineage>
        <taxon>Bacteria</taxon>
        <taxon>Pseudomonadati</taxon>
        <taxon>Pseudomonadota</taxon>
        <taxon>Gammaproteobacteria</taxon>
        <taxon>Lysobacterales</taxon>
        <taxon>Lysobacteraceae</taxon>
        <taxon>Xanthomonas</taxon>
    </lineage>
</organism>
<dbReference type="KEGG" id="xcv:XCV1504"/>
<reference evidence="2 3" key="1">
    <citation type="journal article" date="2005" name="J. Bacteriol.">
        <title>Insights into genome plasticity and pathogenicity of the plant pathogenic Bacterium Xanthomonas campestris pv. vesicatoria revealed by the complete genome sequence.</title>
        <authorList>
            <person name="Thieme F."/>
            <person name="Koebnik R."/>
            <person name="Bekel T."/>
            <person name="Berger C."/>
            <person name="Boch J."/>
            <person name="Buettner D."/>
            <person name="Caldana C."/>
            <person name="Gaigalat L."/>
            <person name="Goesmann A."/>
            <person name="Kay S."/>
            <person name="Kirchner O."/>
            <person name="Lanz C."/>
            <person name="Linke B."/>
            <person name="McHardy A.C."/>
            <person name="Meyer F."/>
            <person name="Mittenhuber G."/>
            <person name="Nies D.H."/>
            <person name="Niesbach-Kloesgen U."/>
            <person name="Patschkowski T."/>
            <person name="Rueckert C."/>
            <person name="Rupp O."/>
            <person name="Schneicker S."/>
            <person name="Schuster S.C."/>
            <person name="Vorhoelter F.J."/>
            <person name="Weber E."/>
            <person name="Puehler A."/>
            <person name="Bonas U."/>
            <person name="Bartels D."/>
            <person name="Kaiser O."/>
        </authorList>
    </citation>
    <scope>NUCLEOTIDE SEQUENCE [LARGE SCALE GENOMIC DNA]</scope>
    <source>
        <strain evidence="2 3">85-10</strain>
    </source>
</reference>
<dbReference type="InterPro" id="IPR049973">
    <property type="entry name" value="STY0301-like"/>
</dbReference>
<dbReference type="HOGENOM" id="CLU_1776732_0_0_6"/>